<reference evidence="1 2" key="1">
    <citation type="journal article" date="2019" name="Genome Biol. Evol.">
        <title>Insights into the evolution of the New World diploid cottons (Gossypium, subgenus Houzingenia) based on genome sequencing.</title>
        <authorList>
            <person name="Grover C.E."/>
            <person name="Arick M.A. 2nd"/>
            <person name="Thrash A."/>
            <person name="Conover J.L."/>
            <person name="Sanders W.S."/>
            <person name="Peterson D.G."/>
            <person name="Frelichowski J.E."/>
            <person name="Scheffler J.A."/>
            <person name="Scheffler B.E."/>
            <person name="Wendel J.F."/>
        </authorList>
    </citation>
    <scope>NUCLEOTIDE SEQUENCE [LARGE SCALE GENOMIC DNA]</scope>
    <source>
        <strain evidence="1">8</strain>
        <tissue evidence="1">Leaf</tissue>
    </source>
</reference>
<sequence length="18" mass="2071">VPRLTLRLPVIQLRVLAL</sequence>
<feature type="non-terminal residue" evidence="1">
    <location>
        <position position="1"/>
    </location>
</feature>
<comment type="caution">
    <text evidence="1">The sequence shown here is derived from an EMBL/GenBank/DDBJ whole genome shotgun (WGS) entry which is preliminary data.</text>
</comment>
<evidence type="ECO:0000313" key="2">
    <source>
        <dbReference type="Proteomes" id="UP000593578"/>
    </source>
</evidence>
<dbReference type="Proteomes" id="UP000593578">
    <property type="component" value="Unassembled WGS sequence"/>
</dbReference>
<dbReference type="EMBL" id="JABEZZ010000011">
    <property type="protein sequence ID" value="MBA0600140.1"/>
    <property type="molecule type" value="Genomic_DNA"/>
</dbReference>
<accession>A0A7J8QFU4</accession>
<protein>
    <submittedName>
        <fullName evidence="1">Uncharacterized protein</fullName>
    </submittedName>
</protein>
<name>A0A7J8QFU4_GOSRA</name>
<proteinExistence type="predicted"/>
<dbReference type="AlphaFoldDB" id="A0A7J8QFU4"/>
<gene>
    <name evidence="1" type="ORF">Gorai_006338</name>
</gene>
<feature type="non-terminal residue" evidence="1">
    <location>
        <position position="18"/>
    </location>
</feature>
<organism evidence="1 2">
    <name type="scientific">Gossypium raimondii</name>
    <name type="common">Peruvian cotton</name>
    <name type="synonym">Gossypium klotzschianum subsp. raimondii</name>
    <dbReference type="NCBI Taxonomy" id="29730"/>
    <lineage>
        <taxon>Eukaryota</taxon>
        <taxon>Viridiplantae</taxon>
        <taxon>Streptophyta</taxon>
        <taxon>Embryophyta</taxon>
        <taxon>Tracheophyta</taxon>
        <taxon>Spermatophyta</taxon>
        <taxon>Magnoliopsida</taxon>
        <taxon>eudicotyledons</taxon>
        <taxon>Gunneridae</taxon>
        <taxon>Pentapetalae</taxon>
        <taxon>rosids</taxon>
        <taxon>malvids</taxon>
        <taxon>Malvales</taxon>
        <taxon>Malvaceae</taxon>
        <taxon>Malvoideae</taxon>
        <taxon>Gossypium</taxon>
    </lineage>
</organism>
<evidence type="ECO:0000313" key="1">
    <source>
        <dbReference type="EMBL" id="MBA0600140.1"/>
    </source>
</evidence>